<organism evidence="2 3">
    <name type="scientific">Siminovitchia fordii</name>
    <dbReference type="NCBI Taxonomy" id="254759"/>
    <lineage>
        <taxon>Bacteria</taxon>
        <taxon>Bacillati</taxon>
        <taxon>Bacillota</taxon>
        <taxon>Bacilli</taxon>
        <taxon>Bacillales</taxon>
        <taxon>Bacillaceae</taxon>
        <taxon>Siminovitchia</taxon>
    </lineage>
</organism>
<dbReference type="RefSeq" id="WP_018708918.1">
    <property type="nucleotide sequence ID" value="NZ_BOQT01000007.1"/>
</dbReference>
<keyword evidence="1" id="KW-0472">Membrane</keyword>
<proteinExistence type="predicted"/>
<evidence type="ECO:0000256" key="1">
    <source>
        <dbReference type="SAM" id="Phobius"/>
    </source>
</evidence>
<evidence type="ECO:0008006" key="4">
    <source>
        <dbReference type="Google" id="ProtNLM"/>
    </source>
</evidence>
<feature type="transmembrane region" description="Helical" evidence="1">
    <location>
        <begin position="39"/>
        <end position="60"/>
    </location>
</feature>
<keyword evidence="3" id="KW-1185">Reference proteome</keyword>
<dbReference type="InterPro" id="IPR020210">
    <property type="entry name" value="Uncharacterised_YpbF_TM"/>
</dbReference>
<gene>
    <name evidence="2" type="primary">ypbF</name>
    <name evidence="2" type="ORF">J1TS3_21530</name>
</gene>
<protein>
    <recommendedName>
        <fullName evidence="4">DUF2663 family protein</fullName>
    </recommendedName>
</protein>
<dbReference type="EMBL" id="BOQT01000007">
    <property type="protein sequence ID" value="GIN21019.1"/>
    <property type="molecule type" value="Genomic_DNA"/>
</dbReference>
<keyword evidence="1" id="KW-1133">Transmembrane helix</keyword>
<reference evidence="2 3" key="1">
    <citation type="submission" date="2021-03" db="EMBL/GenBank/DDBJ databases">
        <title>Antimicrobial resistance genes in bacteria isolated from Japanese honey, and their potential for conferring macrolide and lincosamide resistance in the American foulbrood pathogen Paenibacillus larvae.</title>
        <authorList>
            <person name="Okamoto M."/>
            <person name="Kumagai M."/>
            <person name="Kanamori H."/>
            <person name="Takamatsu D."/>
        </authorList>
    </citation>
    <scope>NUCLEOTIDE SEQUENCE [LARGE SCALE GENOMIC DNA]</scope>
    <source>
        <strain evidence="2 3">J1TS3</strain>
    </source>
</reference>
<feature type="transmembrane region" description="Helical" evidence="1">
    <location>
        <begin position="80"/>
        <end position="99"/>
    </location>
</feature>
<dbReference type="Pfam" id="PF10864">
    <property type="entry name" value="DUF2663"/>
    <property type="match status" value="1"/>
</dbReference>
<sequence length="152" mass="18686">MMEKIMLTLDEQVDEATKRMILHLIEKKMKYDHYKNTHFFILSFFILYCLTLLFICYTLIIVPNEYSIMKSITILLDKNHLIFLFLMAVFLFGALKFYYEKKEKAETEFHDLRCEIIDKSHDIWTEEHWSTRHRVFDEIKQQYDINLYYESK</sequence>
<keyword evidence="1" id="KW-0812">Transmembrane</keyword>
<evidence type="ECO:0000313" key="3">
    <source>
        <dbReference type="Proteomes" id="UP000680279"/>
    </source>
</evidence>
<accession>A0ABQ4K5L1</accession>
<dbReference type="Proteomes" id="UP000680279">
    <property type="component" value="Unassembled WGS sequence"/>
</dbReference>
<name>A0ABQ4K5L1_9BACI</name>
<evidence type="ECO:0000313" key="2">
    <source>
        <dbReference type="EMBL" id="GIN21019.1"/>
    </source>
</evidence>
<comment type="caution">
    <text evidence="2">The sequence shown here is derived from an EMBL/GenBank/DDBJ whole genome shotgun (WGS) entry which is preliminary data.</text>
</comment>